<dbReference type="GeneID" id="7449435"/>
<dbReference type="InParanoid" id="B8CFZ2"/>
<protein>
    <submittedName>
        <fullName evidence="4">Uncharacterized protein</fullName>
    </submittedName>
</protein>
<evidence type="ECO:0000313" key="5">
    <source>
        <dbReference type="Proteomes" id="UP000001449"/>
    </source>
</evidence>
<keyword evidence="2" id="KW-0812">Transmembrane</keyword>
<keyword evidence="5" id="KW-1185">Reference proteome</keyword>
<feature type="chain" id="PRO_5002866611" evidence="3">
    <location>
        <begin position="24"/>
        <end position="492"/>
    </location>
</feature>
<evidence type="ECO:0000256" key="3">
    <source>
        <dbReference type="SAM" id="SignalP"/>
    </source>
</evidence>
<gene>
    <name evidence="4" type="ORF">THAPSDRAFT_25789</name>
</gene>
<dbReference type="PaxDb" id="35128-Thaps25789"/>
<sequence length="492" mass="55524">MAKSFLWFISYFFLSPQLHTTHSLTIPTRCTRHITTTTFLYRRNPTTGFGTSLSSTMNNNNDFEYTTSFQPFCDADNNNNQKNMNPSFEMGRVEEEGTLLANDGTDNFVSHHQSTTTTDQDFDDVQWSFCSNAFFITAGIFYLLATTWDYSIYNSNPDVEIGDALNTPQRILYEALWLMGPLFYLMNSIVDVRWALKVRKRDVRRKYLERLLVGRGLYAGSKEDGGEEAGKGKAGSERMETLEVDQHSSPIQTNKKPKRRLRKKLSHSSKKLIRRMSKHMGHRRDLAAASTFGIAAALSVLGCVCYLISLNENYQVVNGSGNTMVDSDTLASWAGELESASIHMYLVSAVFALWQNPCKKSPVRTTTNAAVAGIDYSIPWFQRVIVQPLNDVESMEYVGDLFFGVASVVDVILEDSSLDDDILWWPIISALLWTFDALFYLRGDFVSLYLRKEMMCADDEYDGEQGDESFEIAKDEDGLNSTGLMGASHVLT</sequence>
<feature type="transmembrane region" description="Helical" evidence="2">
    <location>
        <begin position="286"/>
        <end position="309"/>
    </location>
</feature>
<proteinExistence type="predicted"/>
<dbReference type="HOGENOM" id="CLU_554940_0_0_1"/>
<reference evidence="4 5" key="1">
    <citation type="journal article" date="2004" name="Science">
        <title>The genome of the diatom Thalassiosira pseudonana: ecology, evolution, and metabolism.</title>
        <authorList>
            <person name="Armbrust E.V."/>
            <person name="Berges J.A."/>
            <person name="Bowler C."/>
            <person name="Green B.R."/>
            <person name="Martinez D."/>
            <person name="Putnam N.H."/>
            <person name="Zhou S."/>
            <person name="Allen A.E."/>
            <person name="Apt K.E."/>
            <person name="Bechner M."/>
            <person name="Brzezinski M.A."/>
            <person name="Chaal B.K."/>
            <person name="Chiovitti A."/>
            <person name="Davis A.K."/>
            <person name="Demarest M.S."/>
            <person name="Detter J.C."/>
            <person name="Glavina T."/>
            <person name="Goodstein D."/>
            <person name="Hadi M.Z."/>
            <person name="Hellsten U."/>
            <person name="Hildebrand M."/>
            <person name="Jenkins B.D."/>
            <person name="Jurka J."/>
            <person name="Kapitonov V.V."/>
            <person name="Kroger N."/>
            <person name="Lau W.W."/>
            <person name="Lane T.W."/>
            <person name="Larimer F.W."/>
            <person name="Lippmeier J.C."/>
            <person name="Lucas S."/>
            <person name="Medina M."/>
            <person name="Montsant A."/>
            <person name="Obornik M."/>
            <person name="Parker M.S."/>
            <person name="Palenik B."/>
            <person name="Pazour G.J."/>
            <person name="Richardson P.M."/>
            <person name="Rynearson T.A."/>
            <person name="Saito M.A."/>
            <person name="Schwartz D.C."/>
            <person name="Thamatrakoln K."/>
            <person name="Valentin K."/>
            <person name="Vardi A."/>
            <person name="Wilkerson F.P."/>
            <person name="Rokhsar D.S."/>
        </authorList>
    </citation>
    <scope>NUCLEOTIDE SEQUENCE [LARGE SCALE GENOMIC DNA]</scope>
    <source>
        <strain evidence="4 5">CCMP1335</strain>
    </source>
</reference>
<feature type="compositionally biased region" description="Basic and acidic residues" evidence="1">
    <location>
        <begin position="223"/>
        <end position="246"/>
    </location>
</feature>
<keyword evidence="2" id="KW-0472">Membrane</keyword>
<feature type="transmembrane region" description="Helical" evidence="2">
    <location>
        <begin position="422"/>
        <end position="441"/>
    </location>
</feature>
<keyword evidence="2" id="KW-1133">Transmembrane helix</keyword>
<feature type="compositionally biased region" description="Basic residues" evidence="1">
    <location>
        <begin position="255"/>
        <end position="265"/>
    </location>
</feature>
<keyword evidence="3" id="KW-0732">Signal</keyword>
<reference evidence="4 5" key="2">
    <citation type="journal article" date="2008" name="Nature">
        <title>The Phaeodactylum genome reveals the evolutionary history of diatom genomes.</title>
        <authorList>
            <person name="Bowler C."/>
            <person name="Allen A.E."/>
            <person name="Badger J.H."/>
            <person name="Grimwood J."/>
            <person name="Jabbari K."/>
            <person name="Kuo A."/>
            <person name="Maheswari U."/>
            <person name="Martens C."/>
            <person name="Maumus F."/>
            <person name="Otillar R.P."/>
            <person name="Rayko E."/>
            <person name="Salamov A."/>
            <person name="Vandepoele K."/>
            <person name="Beszteri B."/>
            <person name="Gruber A."/>
            <person name="Heijde M."/>
            <person name="Katinka M."/>
            <person name="Mock T."/>
            <person name="Valentin K."/>
            <person name="Verret F."/>
            <person name="Berges J.A."/>
            <person name="Brownlee C."/>
            <person name="Cadoret J.P."/>
            <person name="Chiovitti A."/>
            <person name="Choi C.J."/>
            <person name="Coesel S."/>
            <person name="De Martino A."/>
            <person name="Detter J.C."/>
            <person name="Durkin C."/>
            <person name="Falciatore A."/>
            <person name="Fournet J."/>
            <person name="Haruta M."/>
            <person name="Huysman M.J."/>
            <person name="Jenkins B.D."/>
            <person name="Jiroutova K."/>
            <person name="Jorgensen R.E."/>
            <person name="Joubert Y."/>
            <person name="Kaplan A."/>
            <person name="Kroger N."/>
            <person name="Kroth P.G."/>
            <person name="La Roche J."/>
            <person name="Lindquist E."/>
            <person name="Lommer M."/>
            <person name="Martin-Jezequel V."/>
            <person name="Lopez P.J."/>
            <person name="Lucas S."/>
            <person name="Mangogna M."/>
            <person name="McGinnis K."/>
            <person name="Medlin L.K."/>
            <person name="Montsant A."/>
            <person name="Oudot-Le Secq M.P."/>
            <person name="Napoli C."/>
            <person name="Obornik M."/>
            <person name="Parker M.S."/>
            <person name="Petit J.L."/>
            <person name="Porcel B.M."/>
            <person name="Poulsen N."/>
            <person name="Robison M."/>
            <person name="Rychlewski L."/>
            <person name="Rynearson T.A."/>
            <person name="Schmutz J."/>
            <person name="Shapiro H."/>
            <person name="Siaut M."/>
            <person name="Stanley M."/>
            <person name="Sussman M.R."/>
            <person name="Taylor A.R."/>
            <person name="Vardi A."/>
            <person name="von Dassow P."/>
            <person name="Vyverman W."/>
            <person name="Willis A."/>
            <person name="Wyrwicz L.S."/>
            <person name="Rokhsar D.S."/>
            <person name="Weissenbach J."/>
            <person name="Armbrust E.V."/>
            <person name="Green B.R."/>
            <person name="Van de Peer Y."/>
            <person name="Grigoriev I.V."/>
        </authorList>
    </citation>
    <scope>NUCLEOTIDE SEQUENCE [LARGE SCALE GENOMIC DNA]</scope>
    <source>
        <strain evidence="4 5">CCMP1335</strain>
    </source>
</reference>
<feature type="signal peptide" evidence="3">
    <location>
        <begin position="1"/>
        <end position="23"/>
    </location>
</feature>
<organism evidence="4 5">
    <name type="scientific">Thalassiosira pseudonana</name>
    <name type="common">Marine diatom</name>
    <name type="synonym">Cyclotella nana</name>
    <dbReference type="NCBI Taxonomy" id="35128"/>
    <lineage>
        <taxon>Eukaryota</taxon>
        <taxon>Sar</taxon>
        <taxon>Stramenopiles</taxon>
        <taxon>Ochrophyta</taxon>
        <taxon>Bacillariophyta</taxon>
        <taxon>Coscinodiscophyceae</taxon>
        <taxon>Thalassiosirophycidae</taxon>
        <taxon>Thalassiosirales</taxon>
        <taxon>Thalassiosiraceae</taxon>
        <taxon>Thalassiosira</taxon>
    </lineage>
</organism>
<name>B8CFZ2_THAPS</name>
<dbReference type="RefSeq" id="XP_002295097.1">
    <property type="nucleotide sequence ID" value="XM_002295061.1"/>
</dbReference>
<feature type="transmembrane region" description="Helical" evidence="2">
    <location>
        <begin position="175"/>
        <end position="196"/>
    </location>
</feature>
<feature type="region of interest" description="Disordered" evidence="1">
    <location>
        <begin position="223"/>
        <end position="265"/>
    </location>
</feature>
<dbReference type="EMBL" id="CM000653">
    <property type="protein sequence ID" value="EED87877.1"/>
    <property type="molecule type" value="Genomic_DNA"/>
</dbReference>
<dbReference type="KEGG" id="tps:THAPSDRAFT_25789"/>
<dbReference type="eggNOG" id="ENOG502T2SH">
    <property type="taxonomic scope" value="Eukaryota"/>
</dbReference>
<accession>B8CFZ2</accession>
<dbReference type="AlphaFoldDB" id="B8CFZ2"/>
<evidence type="ECO:0000256" key="2">
    <source>
        <dbReference type="SAM" id="Phobius"/>
    </source>
</evidence>
<dbReference type="Proteomes" id="UP000001449">
    <property type="component" value="Chromosome 22"/>
</dbReference>
<evidence type="ECO:0000256" key="1">
    <source>
        <dbReference type="SAM" id="MobiDB-lite"/>
    </source>
</evidence>
<evidence type="ECO:0000313" key="4">
    <source>
        <dbReference type="EMBL" id="EED87877.1"/>
    </source>
</evidence>